<evidence type="ECO:0000256" key="1">
    <source>
        <dbReference type="SAM" id="SignalP"/>
    </source>
</evidence>
<dbReference type="AlphaFoldDB" id="A0A852RSX9"/>
<keyword evidence="3" id="KW-1185">Reference proteome</keyword>
<feature type="signal peptide" evidence="1">
    <location>
        <begin position="1"/>
        <end position="20"/>
    </location>
</feature>
<evidence type="ECO:0000313" key="3">
    <source>
        <dbReference type="Proteomes" id="UP000582231"/>
    </source>
</evidence>
<dbReference type="EMBL" id="JACCBF010000001">
    <property type="protein sequence ID" value="NYD33628.1"/>
    <property type="molecule type" value="Genomic_DNA"/>
</dbReference>
<sequence>MRTRATAALAALTLSGVVLAGCGSASAPSAPTGVDGLVIPTPDPDPADFVARIDNPWLPLAVGSRWEYADLATGAATLTVTVEAGPSVDGVATTALVRTGADGTVVRDLYAQDRAGNVWWFGREGQWQAGEGGAEAGLAMPAAPRFGDGFRTASAPGLSEVATVDARDEEVTVPLATYHRTVTLDVEDATGVRVEIYARGVGLVRTDEAGLVAYDEAR</sequence>
<protein>
    <recommendedName>
        <fullName evidence="4">Lipoprotein</fullName>
    </recommendedName>
</protein>
<dbReference type="PROSITE" id="PS51257">
    <property type="entry name" value="PROKAR_LIPOPROTEIN"/>
    <property type="match status" value="1"/>
</dbReference>
<evidence type="ECO:0008006" key="4">
    <source>
        <dbReference type="Google" id="ProtNLM"/>
    </source>
</evidence>
<accession>A0A852RSX9</accession>
<evidence type="ECO:0000313" key="2">
    <source>
        <dbReference type="EMBL" id="NYD33628.1"/>
    </source>
</evidence>
<dbReference type="Proteomes" id="UP000582231">
    <property type="component" value="Unassembled WGS sequence"/>
</dbReference>
<keyword evidence="1" id="KW-0732">Signal</keyword>
<dbReference type="RefSeq" id="WP_179729644.1">
    <property type="nucleotide sequence ID" value="NZ_BAABEF010000001.1"/>
</dbReference>
<proteinExistence type="predicted"/>
<name>A0A852RSX9_9ACTN</name>
<gene>
    <name evidence="2" type="ORF">BJ958_005174</name>
</gene>
<reference evidence="2 3" key="1">
    <citation type="submission" date="2020-07" db="EMBL/GenBank/DDBJ databases">
        <title>Sequencing the genomes of 1000 actinobacteria strains.</title>
        <authorList>
            <person name="Klenk H.-P."/>
        </authorList>
    </citation>
    <scope>NUCLEOTIDE SEQUENCE [LARGE SCALE GENOMIC DNA]</scope>
    <source>
        <strain evidence="2 3">DSM 19082</strain>
    </source>
</reference>
<comment type="caution">
    <text evidence="2">The sequence shown here is derived from an EMBL/GenBank/DDBJ whole genome shotgun (WGS) entry which is preliminary data.</text>
</comment>
<feature type="chain" id="PRO_5039263507" description="Lipoprotein" evidence="1">
    <location>
        <begin position="21"/>
        <end position="218"/>
    </location>
</feature>
<organism evidence="2 3">
    <name type="scientific">Nocardioides kongjuensis</name>
    <dbReference type="NCBI Taxonomy" id="349522"/>
    <lineage>
        <taxon>Bacteria</taxon>
        <taxon>Bacillati</taxon>
        <taxon>Actinomycetota</taxon>
        <taxon>Actinomycetes</taxon>
        <taxon>Propionibacteriales</taxon>
        <taxon>Nocardioidaceae</taxon>
        <taxon>Nocardioides</taxon>
    </lineage>
</organism>